<dbReference type="GO" id="GO:0016020">
    <property type="term" value="C:membrane"/>
    <property type="evidence" value="ECO:0007669"/>
    <property type="project" value="UniProtKB-SubCell"/>
</dbReference>
<dbReference type="PROSITE" id="PS51778">
    <property type="entry name" value="VAST"/>
    <property type="match status" value="2"/>
</dbReference>
<dbReference type="InterPro" id="IPR031968">
    <property type="entry name" value="VASt"/>
</dbReference>
<reference evidence="6 7" key="1">
    <citation type="submission" date="2024-01" db="EMBL/GenBank/DDBJ databases">
        <authorList>
            <person name="Waweru B."/>
        </authorList>
    </citation>
    <scope>NUCLEOTIDE SEQUENCE [LARGE SCALE GENOMIC DNA]</scope>
</reference>
<dbReference type="Gene3D" id="2.60.40.150">
    <property type="entry name" value="C2 domain"/>
    <property type="match status" value="1"/>
</dbReference>
<comment type="caution">
    <text evidence="6">The sequence shown here is derived from an EMBL/GenBank/DDBJ whole genome shotgun (WGS) entry which is preliminary data.</text>
</comment>
<evidence type="ECO:0000259" key="5">
    <source>
        <dbReference type="PROSITE" id="PS51778"/>
    </source>
</evidence>
<proteinExistence type="predicted"/>
<evidence type="ECO:0000313" key="6">
    <source>
        <dbReference type="EMBL" id="CAK7357292.1"/>
    </source>
</evidence>
<gene>
    <name evidence="6" type="ORF">DCAF_LOCUS27578</name>
</gene>
<dbReference type="Proteomes" id="UP001314170">
    <property type="component" value="Unassembled WGS sequence"/>
</dbReference>
<dbReference type="InterPro" id="IPR044511">
    <property type="entry name" value="At1g03370/At5g50170-like"/>
</dbReference>
<dbReference type="SMART" id="SM00239">
    <property type="entry name" value="C2"/>
    <property type="match status" value="1"/>
</dbReference>
<sequence length="899" mass="102546">MRLYVYVLQAEDLPVKNTYVKLQVGKHKSRTRVSRNSSNPVWNEEFVFRVHSNNDQQELVVSVFNHDDDEDFGSLFNGSGELVGVVQIPVWSVVAEPNQTLRSTWFSLEKPMTVKFIDMDCGKILLGLCLCRKRDNSLAYRFVYANPNVNEDYKESEGPCVSSHGMHCYKAPCVKIAEGKKLMKTIVSRLERVFNKHEENSRTDDSSELASASSDFEDCEHSSSCSFEEAMEIMCSRDNEQEMPENLQGGILLDRIYVAPSWDLNMFLFAPNSQFRKNLAEIQGTKDVEKGLGLGNQRTFKAVKATEEQTYVKADAKEFAVLTNVSTPEVPYGNTFNIELLYKIFPGPEISSGEASSHLLISWGINFCKSTMMKGMIEGGARQGLKESFDQFANLLAQNFKTVHSMDLLNKDHMLATLEAEHQSDWQLASDYFWNFTVVSTIFMILYVVVHIHFCEPSKVQGLEFIGLDLPDSFGQLITCAIIVIQLERATNMVKHFIQARLRKVIMGSKPKVKDGFLLEFNNYMCKTMLKLYNAEILEFDAMDEPPSVLDVEVFDFDGPFDQATSLGHAKIIFLKHTSTELADMWITLEGRLAQSSHSKLHLRIFIDNDKGVETVKEYLTKMEKEVGKKLNLQSPHRNSIFQKLFGLPPEEFLINDFTCHLKRKMPLQDIEDIQVQSSSLSSVGSPSLAIVLRKGRGLDARRWAKSQDEEGRQRYYFQSFVSFNVASRTIMALWKTKTTIPEHKAQIAEEQQLDQEKGSIMLEDYGYFLDAEYVNMPNIYSAELPVSVESLMEMFDGGKLEHKIMEKSGRLNYAITAWESVKAGVLERHLSYRFKRQISIFGGEVTCTQRKSPLANEKGWIVKELMVLHDVPFADHFHSEIRDKNFEFGHSLDLIMSV</sequence>
<evidence type="ECO:0000259" key="4">
    <source>
        <dbReference type="PROSITE" id="PS50004"/>
    </source>
</evidence>
<dbReference type="EMBL" id="CAWUPB010001198">
    <property type="protein sequence ID" value="CAK7357292.1"/>
    <property type="molecule type" value="Genomic_DNA"/>
</dbReference>
<accession>A0AAV1STB4</accession>
<organism evidence="6 7">
    <name type="scientific">Dovyalis caffra</name>
    <dbReference type="NCBI Taxonomy" id="77055"/>
    <lineage>
        <taxon>Eukaryota</taxon>
        <taxon>Viridiplantae</taxon>
        <taxon>Streptophyta</taxon>
        <taxon>Embryophyta</taxon>
        <taxon>Tracheophyta</taxon>
        <taxon>Spermatophyta</taxon>
        <taxon>Magnoliopsida</taxon>
        <taxon>eudicotyledons</taxon>
        <taxon>Gunneridae</taxon>
        <taxon>Pentapetalae</taxon>
        <taxon>rosids</taxon>
        <taxon>fabids</taxon>
        <taxon>Malpighiales</taxon>
        <taxon>Salicaceae</taxon>
        <taxon>Flacourtieae</taxon>
        <taxon>Dovyalis</taxon>
    </lineage>
</organism>
<feature type="domain" description="C2" evidence="4">
    <location>
        <begin position="1"/>
        <end position="106"/>
    </location>
</feature>
<comment type="subcellular location">
    <subcellularLocation>
        <location evidence="1">Membrane</location>
    </subcellularLocation>
</comment>
<protein>
    <recommendedName>
        <fullName evidence="8">C2 and GRAM domain-containing protein</fullName>
    </recommendedName>
</protein>
<dbReference type="Pfam" id="PF16016">
    <property type="entry name" value="VASt"/>
    <property type="match status" value="2"/>
</dbReference>
<dbReference type="Pfam" id="PF00168">
    <property type="entry name" value="C2"/>
    <property type="match status" value="2"/>
</dbReference>
<dbReference type="PANTHER" id="PTHR46296:SF7">
    <property type="entry name" value="C2 DOMAIN-CONTAINING PROTEIN"/>
    <property type="match status" value="1"/>
</dbReference>
<feature type="domain" description="VASt" evidence="5">
    <location>
        <begin position="776"/>
        <end position="899"/>
    </location>
</feature>
<dbReference type="PROSITE" id="PS50004">
    <property type="entry name" value="C2"/>
    <property type="match status" value="1"/>
</dbReference>
<dbReference type="InterPro" id="IPR000008">
    <property type="entry name" value="C2_dom"/>
</dbReference>
<evidence type="ECO:0008006" key="8">
    <source>
        <dbReference type="Google" id="ProtNLM"/>
    </source>
</evidence>
<dbReference type="InterPro" id="IPR035892">
    <property type="entry name" value="C2_domain_sf"/>
</dbReference>
<dbReference type="PANTHER" id="PTHR46296">
    <property type="entry name" value="BNAA05G37250D PROTEIN"/>
    <property type="match status" value="1"/>
</dbReference>
<evidence type="ECO:0000256" key="2">
    <source>
        <dbReference type="ARBA" id="ARBA00023136"/>
    </source>
</evidence>
<dbReference type="SUPFAM" id="SSF49562">
    <property type="entry name" value="C2 domain (Calcium/lipid-binding domain, CaLB)"/>
    <property type="match status" value="2"/>
</dbReference>
<keyword evidence="2" id="KW-0472">Membrane</keyword>
<name>A0AAV1STB4_9ROSI</name>
<feature type="domain" description="VASt" evidence="5">
    <location>
        <begin position="248"/>
        <end position="404"/>
    </location>
</feature>
<evidence type="ECO:0000256" key="1">
    <source>
        <dbReference type="ARBA" id="ARBA00004370"/>
    </source>
</evidence>
<evidence type="ECO:0000256" key="3">
    <source>
        <dbReference type="SAM" id="MobiDB-lite"/>
    </source>
</evidence>
<keyword evidence="7" id="KW-1185">Reference proteome</keyword>
<evidence type="ECO:0000313" key="7">
    <source>
        <dbReference type="Proteomes" id="UP001314170"/>
    </source>
</evidence>
<dbReference type="AlphaFoldDB" id="A0AAV1STB4"/>
<feature type="region of interest" description="Disordered" evidence="3">
    <location>
        <begin position="197"/>
        <end position="219"/>
    </location>
</feature>
<dbReference type="CDD" id="cd00030">
    <property type="entry name" value="C2"/>
    <property type="match status" value="1"/>
</dbReference>